<keyword evidence="12" id="KW-1185">Reference proteome</keyword>
<dbReference type="GO" id="GO:0005737">
    <property type="term" value="C:cytoplasm"/>
    <property type="evidence" value="ECO:0007669"/>
    <property type="project" value="UniProtKB-SubCell"/>
</dbReference>
<protein>
    <recommendedName>
        <fullName evidence="3">tRNA threonylcarbamoyladenosine biosynthesis protein TsaE</fullName>
    </recommendedName>
    <alternativeName>
        <fullName evidence="10">t(6)A37 threonylcarbamoyladenosine biosynthesis protein TsaE</fullName>
    </alternativeName>
</protein>
<sequence length="148" mass="16910">MVHKISPELSITYSSLAEIEVVAKQIIDFSGEDKVWIFDGEMGAGKTTIIKAICNQLGVEDVVNSPTYAIVNEYNNGEGESLYHFDFYRLDDQEEAMEIGATEYFYSGDYCFIEWPSKVRDLLPDKLLKIDISITEDNSRLIEVTRYE</sequence>
<dbReference type="InterPro" id="IPR027417">
    <property type="entry name" value="P-loop_NTPase"/>
</dbReference>
<comment type="caution">
    <text evidence="11">The sequence shown here is derived from an EMBL/GenBank/DDBJ whole genome shotgun (WGS) entry which is preliminary data.</text>
</comment>
<keyword evidence="7" id="KW-0547">Nucleotide-binding</keyword>
<keyword evidence="8" id="KW-0067">ATP-binding</keyword>
<dbReference type="GO" id="GO:0005524">
    <property type="term" value="F:ATP binding"/>
    <property type="evidence" value="ECO:0007669"/>
    <property type="project" value="UniProtKB-KW"/>
</dbReference>
<dbReference type="InterPro" id="IPR003442">
    <property type="entry name" value="T6A_TsaE"/>
</dbReference>
<dbReference type="SUPFAM" id="SSF52540">
    <property type="entry name" value="P-loop containing nucleoside triphosphate hydrolases"/>
    <property type="match status" value="1"/>
</dbReference>
<dbReference type="GO" id="GO:0046872">
    <property type="term" value="F:metal ion binding"/>
    <property type="evidence" value="ECO:0007669"/>
    <property type="project" value="UniProtKB-KW"/>
</dbReference>
<evidence type="ECO:0000256" key="9">
    <source>
        <dbReference type="ARBA" id="ARBA00022842"/>
    </source>
</evidence>
<evidence type="ECO:0000256" key="3">
    <source>
        <dbReference type="ARBA" id="ARBA00019010"/>
    </source>
</evidence>
<comment type="subcellular location">
    <subcellularLocation>
        <location evidence="1">Cytoplasm</location>
    </subcellularLocation>
</comment>
<evidence type="ECO:0000256" key="2">
    <source>
        <dbReference type="ARBA" id="ARBA00007599"/>
    </source>
</evidence>
<evidence type="ECO:0000256" key="7">
    <source>
        <dbReference type="ARBA" id="ARBA00022741"/>
    </source>
</evidence>
<evidence type="ECO:0000256" key="1">
    <source>
        <dbReference type="ARBA" id="ARBA00004496"/>
    </source>
</evidence>
<keyword evidence="5" id="KW-0819">tRNA processing</keyword>
<accession>A0A937K0D2</accession>
<dbReference type="GO" id="GO:0002949">
    <property type="term" value="P:tRNA threonylcarbamoyladenosine modification"/>
    <property type="evidence" value="ECO:0007669"/>
    <property type="project" value="InterPro"/>
</dbReference>
<keyword evidence="4" id="KW-0963">Cytoplasm</keyword>
<reference evidence="11" key="1">
    <citation type="submission" date="2021-01" db="EMBL/GenBank/DDBJ databases">
        <title>Fulvivirga kasyanovii gen. nov., sp nov., a novel member of the phylum Bacteroidetes isolated from seawater in a mussel farm.</title>
        <authorList>
            <person name="Zhao L.-H."/>
            <person name="Wang Z.-J."/>
        </authorList>
    </citation>
    <scope>NUCLEOTIDE SEQUENCE</scope>
    <source>
        <strain evidence="11">2943</strain>
    </source>
</reference>
<dbReference type="NCBIfam" id="TIGR00150">
    <property type="entry name" value="T6A_YjeE"/>
    <property type="match status" value="1"/>
</dbReference>
<dbReference type="PANTHER" id="PTHR33540:SF2">
    <property type="entry name" value="TRNA THREONYLCARBAMOYLADENOSINE BIOSYNTHESIS PROTEIN TSAE"/>
    <property type="match status" value="1"/>
</dbReference>
<gene>
    <name evidence="11" type="primary">tsaE</name>
    <name evidence="11" type="ORF">JL102_08590</name>
</gene>
<proteinExistence type="inferred from homology"/>
<dbReference type="RefSeq" id="WP_202243978.1">
    <property type="nucleotide sequence ID" value="NZ_JAESIY010000004.1"/>
</dbReference>
<evidence type="ECO:0000256" key="8">
    <source>
        <dbReference type="ARBA" id="ARBA00022840"/>
    </source>
</evidence>
<keyword evidence="6" id="KW-0479">Metal-binding</keyword>
<evidence type="ECO:0000256" key="5">
    <source>
        <dbReference type="ARBA" id="ARBA00022694"/>
    </source>
</evidence>
<name>A0A937K0D2_9BACT</name>
<evidence type="ECO:0000256" key="10">
    <source>
        <dbReference type="ARBA" id="ARBA00032441"/>
    </source>
</evidence>
<dbReference type="AlphaFoldDB" id="A0A937K0D2"/>
<keyword evidence="9" id="KW-0460">Magnesium</keyword>
<dbReference type="EMBL" id="JAESIY010000004">
    <property type="protein sequence ID" value="MBL3656185.1"/>
    <property type="molecule type" value="Genomic_DNA"/>
</dbReference>
<evidence type="ECO:0000256" key="6">
    <source>
        <dbReference type="ARBA" id="ARBA00022723"/>
    </source>
</evidence>
<organism evidence="11 12">
    <name type="scientific">Fulvivirga sediminis</name>
    <dbReference type="NCBI Taxonomy" id="2803949"/>
    <lineage>
        <taxon>Bacteria</taxon>
        <taxon>Pseudomonadati</taxon>
        <taxon>Bacteroidota</taxon>
        <taxon>Cytophagia</taxon>
        <taxon>Cytophagales</taxon>
        <taxon>Fulvivirgaceae</taxon>
        <taxon>Fulvivirga</taxon>
    </lineage>
</organism>
<evidence type="ECO:0000313" key="11">
    <source>
        <dbReference type="EMBL" id="MBL3656185.1"/>
    </source>
</evidence>
<evidence type="ECO:0000313" key="12">
    <source>
        <dbReference type="Proteomes" id="UP000659388"/>
    </source>
</evidence>
<dbReference type="Pfam" id="PF02367">
    <property type="entry name" value="TsaE"/>
    <property type="match status" value="1"/>
</dbReference>
<dbReference type="PANTHER" id="PTHR33540">
    <property type="entry name" value="TRNA THREONYLCARBAMOYLADENOSINE BIOSYNTHESIS PROTEIN TSAE"/>
    <property type="match status" value="1"/>
</dbReference>
<evidence type="ECO:0000256" key="4">
    <source>
        <dbReference type="ARBA" id="ARBA00022490"/>
    </source>
</evidence>
<comment type="similarity">
    <text evidence="2">Belongs to the TsaE family.</text>
</comment>
<dbReference type="Proteomes" id="UP000659388">
    <property type="component" value="Unassembled WGS sequence"/>
</dbReference>
<dbReference type="Gene3D" id="3.40.50.300">
    <property type="entry name" value="P-loop containing nucleotide triphosphate hydrolases"/>
    <property type="match status" value="1"/>
</dbReference>